<gene>
    <name evidence="1" type="ORF">TCLT_LOCUS7685</name>
</gene>
<evidence type="ECO:0000313" key="1">
    <source>
        <dbReference type="EMBL" id="VDN05167.1"/>
    </source>
</evidence>
<dbReference type="Proteomes" id="UP000276776">
    <property type="component" value="Unassembled WGS sequence"/>
</dbReference>
<evidence type="ECO:0000313" key="3">
    <source>
        <dbReference type="WBParaSite" id="TCLT_0000769601-mRNA-1"/>
    </source>
</evidence>
<reference evidence="3" key="1">
    <citation type="submission" date="2017-02" db="UniProtKB">
        <authorList>
            <consortium name="WormBaseParasite"/>
        </authorList>
    </citation>
    <scope>IDENTIFICATION</scope>
</reference>
<dbReference type="WBParaSite" id="TCLT_0000769601-mRNA-1">
    <property type="protein sequence ID" value="TCLT_0000769601-mRNA-1"/>
    <property type="gene ID" value="TCLT_0000769601"/>
</dbReference>
<organism evidence="3">
    <name type="scientific">Thelazia callipaeda</name>
    <name type="common">Oriental eyeworm</name>
    <name type="synonym">Parasitic nematode</name>
    <dbReference type="NCBI Taxonomy" id="103827"/>
    <lineage>
        <taxon>Eukaryota</taxon>
        <taxon>Metazoa</taxon>
        <taxon>Ecdysozoa</taxon>
        <taxon>Nematoda</taxon>
        <taxon>Chromadorea</taxon>
        <taxon>Rhabditida</taxon>
        <taxon>Spirurina</taxon>
        <taxon>Spiruromorpha</taxon>
        <taxon>Thelazioidea</taxon>
        <taxon>Thelaziidae</taxon>
        <taxon>Thelazia</taxon>
    </lineage>
</organism>
<reference evidence="1 2" key="2">
    <citation type="submission" date="2018-11" db="EMBL/GenBank/DDBJ databases">
        <authorList>
            <consortium name="Pathogen Informatics"/>
        </authorList>
    </citation>
    <scope>NUCLEOTIDE SEQUENCE [LARGE SCALE GENOMIC DNA]</scope>
</reference>
<dbReference type="AlphaFoldDB" id="A0A0N5D417"/>
<dbReference type="EMBL" id="UYYF01004535">
    <property type="protein sequence ID" value="VDN05167.1"/>
    <property type="molecule type" value="Genomic_DNA"/>
</dbReference>
<keyword evidence="2" id="KW-1185">Reference proteome</keyword>
<name>A0A0N5D417_THECL</name>
<accession>A0A0N5D417</accession>
<sequence length="70" mass="7836">MPDIIPSATSIPQIPSLHTVFHPKILSPPTKVLHHEACISSRTIALLNQDNVPVNNLDHFYSTYSVDYHC</sequence>
<evidence type="ECO:0000313" key="2">
    <source>
        <dbReference type="Proteomes" id="UP000276776"/>
    </source>
</evidence>
<proteinExistence type="predicted"/>
<protein>
    <submittedName>
        <fullName evidence="3">Ovule protein</fullName>
    </submittedName>
</protein>